<evidence type="ECO:0000313" key="1">
    <source>
        <dbReference type="EMBL" id="JAH82144.1"/>
    </source>
</evidence>
<accession>A0A0E9VVG4</accession>
<name>A0A0E9VVG4_ANGAN</name>
<sequence length="23" mass="2815">MDWNSVFSDSDFYCELFKYSHHG</sequence>
<organism evidence="1">
    <name type="scientific">Anguilla anguilla</name>
    <name type="common">European freshwater eel</name>
    <name type="synonym">Muraena anguilla</name>
    <dbReference type="NCBI Taxonomy" id="7936"/>
    <lineage>
        <taxon>Eukaryota</taxon>
        <taxon>Metazoa</taxon>
        <taxon>Chordata</taxon>
        <taxon>Craniata</taxon>
        <taxon>Vertebrata</taxon>
        <taxon>Euteleostomi</taxon>
        <taxon>Actinopterygii</taxon>
        <taxon>Neopterygii</taxon>
        <taxon>Teleostei</taxon>
        <taxon>Anguilliformes</taxon>
        <taxon>Anguillidae</taxon>
        <taxon>Anguilla</taxon>
    </lineage>
</organism>
<reference evidence="1" key="1">
    <citation type="submission" date="2014-11" db="EMBL/GenBank/DDBJ databases">
        <authorList>
            <person name="Amaro Gonzalez C."/>
        </authorList>
    </citation>
    <scope>NUCLEOTIDE SEQUENCE</scope>
</reference>
<protein>
    <submittedName>
        <fullName evidence="1">Uncharacterized protein</fullName>
    </submittedName>
</protein>
<proteinExistence type="predicted"/>
<dbReference type="AlphaFoldDB" id="A0A0E9VVG4"/>
<dbReference type="EMBL" id="GBXM01026433">
    <property type="protein sequence ID" value="JAH82144.1"/>
    <property type="molecule type" value="Transcribed_RNA"/>
</dbReference>
<reference evidence="1" key="2">
    <citation type="journal article" date="2015" name="Fish Shellfish Immunol.">
        <title>Early steps in the European eel (Anguilla anguilla)-Vibrio vulnificus interaction in the gills: Role of the RtxA13 toxin.</title>
        <authorList>
            <person name="Callol A."/>
            <person name="Pajuelo D."/>
            <person name="Ebbesson L."/>
            <person name="Teles M."/>
            <person name="MacKenzie S."/>
            <person name="Amaro C."/>
        </authorList>
    </citation>
    <scope>NUCLEOTIDE SEQUENCE</scope>
</reference>